<dbReference type="Pfam" id="PF00916">
    <property type="entry name" value="Sulfate_transp"/>
    <property type="match status" value="1"/>
</dbReference>
<dbReference type="Pfam" id="PF01740">
    <property type="entry name" value="STAS"/>
    <property type="match status" value="1"/>
</dbReference>
<evidence type="ECO:0000256" key="3">
    <source>
        <dbReference type="ARBA" id="ARBA00022989"/>
    </source>
</evidence>
<evidence type="ECO:0000256" key="1">
    <source>
        <dbReference type="ARBA" id="ARBA00004141"/>
    </source>
</evidence>
<dbReference type="Proteomes" id="UP000070444">
    <property type="component" value="Unassembled WGS sequence"/>
</dbReference>
<organism evidence="7 8">
    <name type="scientific">Conidiobolus coronatus (strain ATCC 28846 / CBS 209.66 / NRRL 28638)</name>
    <name type="common">Delacroixia coronata</name>
    <dbReference type="NCBI Taxonomy" id="796925"/>
    <lineage>
        <taxon>Eukaryota</taxon>
        <taxon>Fungi</taxon>
        <taxon>Fungi incertae sedis</taxon>
        <taxon>Zoopagomycota</taxon>
        <taxon>Entomophthoromycotina</taxon>
        <taxon>Entomophthoromycetes</taxon>
        <taxon>Entomophthorales</taxon>
        <taxon>Ancylistaceae</taxon>
        <taxon>Conidiobolus</taxon>
    </lineage>
</organism>
<proteinExistence type="predicted"/>
<dbReference type="CDD" id="cd07042">
    <property type="entry name" value="STAS_SulP_like_sulfate_transporter"/>
    <property type="match status" value="1"/>
</dbReference>
<dbReference type="EMBL" id="KQ964547">
    <property type="protein sequence ID" value="KXN69125.1"/>
    <property type="molecule type" value="Genomic_DNA"/>
</dbReference>
<keyword evidence="8" id="KW-1185">Reference proteome</keyword>
<accession>A0A137P253</accession>
<name>A0A137P253_CONC2</name>
<dbReference type="Gene3D" id="3.30.750.24">
    <property type="entry name" value="STAS domain"/>
    <property type="match status" value="1"/>
</dbReference>
<dbReference type="PANTHER" id="PTHR11814">
    <property type="entry name" value="SULFATE TRANSPORTER"/>
    <property type="match status" value="1"/>
</dbReference>
<feature type="transmembrane region" description="Helical" evidence="5">
    <location>
        <begin position="168"/>
        <end position="194"/>
    </location>
</feature>
<feature type="domain" description="STAS" evidence="6">
    <location>
        <begin position="498"/>
        <end position="685"/>
    </location>
</feature>
<dbReference type="NCBIfam" id="TIGR00815">
    <property type="entry name" value="sulP"/>
    <property type="match status" value="1"/>
</dbReference>
<protein>
    <submittedName>
        <fullName evidence="7">Sulfate permease</fullName>
    </submittedName>
</protein>
<dbReference type="InterPro" id="IPR001902">
    <property type="entry name" value="SLC26A/SulP_fam"/>
</dbReference>
<evidence type="ECO:0000256" key="2">
    <source>
        <dbReference type="ARBA" id="ARBA00022692"/>
    </source>
</evidence>
<comment type="subcellular location">
    <subcellularLocation>
        <location evidence="1">Membrane</location>
        <topology evidence="1">Multi-pass membrane protein</topology>
    </subcellularLocation>
</comment>
<dbReference type="OrthoDB" id="288203at2759"/>
<reference evidence="7 8" key="1">
    <citation type="journal article" date="2015" name="Genome Biol. Evol.">
        <title>Phylogenomic analyses indicate that early fungi evolved digesting cell walls of algal ancestors of land plants.</title>
        <authorList>
            <person name="Chang Y."/>
            <person name="Wang S."/>
            <person name="Sekimoto S."/>
            <person name="Aerts A.L."/>
            <person name="Choi C."/>
            <person name="Clum A."/>
            <person name="LaButti K.M."/>
            <person name="Lindquist E.A."/>
            <person name="Yee Ngan C."/>
            <person name="Ohm R.A."/>
            <person name="Salamov A.A."/>
            <person name="Grigoriev I.V."/>
            <person name="Spatafora J.W."/>
            <person name="Berbee M.L."/>
        </authorList>
    </citation>
    <scope>NUCLEOTIDE SEQUENCE [LARGE SCALE GENOMIC DNA]</scope>
    <source>
        <strain evidence="7 8">NRRL 28638</strain>
    </source>
</reference>
<evidence type="ECO:0000313" key="8">
    <source>
        <dbReference type="Proteomes" id="UP000070444"/>
    </source>
</evidence>
<feature type="transmembrane region" description="Helical" evidence="5">
    <location>
        <begin position="372"/>
        <end position="390"/>
    </location>
</feature>
<dbReference type="STRING" id="796925.A0A137P253"/>
<evidence type="ECO:0000259" key="6">
    <source>
        <dbReference type="PROSITE" id="PS50801"/>
    </source>
</evidence>
<evidence type="ECO:0000256" key="4">
    <source>
        <dbReference type="ARBA" id="ARBA00023136"/>
    </source>
</evidence>
<gene>
    <name evidence="7" type="ORF">CONCODRAFT_71734</name>
</gene>
<dbReference type="InterPro" id="IPR011547">
    <property type="entry name" value="SLC26A/SulP_dom"/>
</dbReference>
<dbReference type="SUPFAM" id="SSF52091">
    <property type="entry name" value="SpoIIaa-like"/>
    <property type="match status" value="1"/>
</dbReference>
<feature type="transmembrane region" description="Helical" evidence="5">
    <location>
        <begin position="247"/>
        <end position="267"/>
    </location>
</feature>
<feature type="transmembrane region" description="Helical" evidence="5">
    <location>
        <begin position="397"/>
        <end position="417"/>
    </location>
</feature>
<keyword evidence="2 5" id="KW-0812">Transmembrane</keyword>
<feature type="transmembrane region" description="Helical" evidence="5">
    <location>
        <begin position="429"/>
        <end position="462"/>
    </location>
</feature>
<feature type="transmembrane region" description="Helical" evidence="5">
    <location>
        <begin position="338"/>
        <end position="360"/>
    </location>
</feature>
<keyword evidence="3 5" id="KW-1133">Transmembrane helix</keyword>
<dbReference type="GO" id="GO:0055085">
    <property type="term" value="P:transmembrane transport"/>
    <property type="evidence" value="ECO:0007669"/>
    <property type="project" value="InterPro"/>
</dbReference>
<feature type="transmembrane region" description="Helical" evidence="5">
    <location>
        <begin position="297"/>
        <end position="317"/>
    </location>
</feature>
<dbReference type="AlphaFoldDB" id="A0A137P253"/>
<sequence>MSNSANFKENCADLYVNSKKSAKKGFKRAEIKFPEYVRSLVPIATWIRKYQPQWLVGDIVAGLTVGAMIVPQALAYSKLTGLSSQYALYSSLMGGIVYALFGTCRETSLGPTAVVSLVLGQSIQQLQSQTNFTAPEIASVFCIVCALISLILGVLKLGFLLELVSHPVVLGFTTGSAFTIMLSQIPGLFGIPGVNTNQMSHLVIGNIFSNIRELGWVNLVFGLSSLLFLLTCNFVTARLRKYTVIQYLSIATIGVTVIIFTVIAYIVKLNYPDLKMNLVGDVPSGIRFTVPSSNPSLWLKVFPLAIPLTLIMLMENLAIMKTFSKRGGYSVSSSQEMVALGMVNLVGTFFSAFPVSGALSRCAVLSKAGAKSPLAGGFTGIVAILAVMVLTPEFKYIPLPTLAAVIMIAASKLIMGWDEITDLFQIDKLDFSLCILCALFTFFLGSELGIYISVGLSFLILIVRIAHPKLSILYKVLGDSDHFEDRKNVYFDSENPEPGIIIFRPKESLLFPNIENFKEAMMSVVLEETASLAAPIPAKDKPWSDDLLSKGERLRVLRSRKMKLPKSNYSDLPPLKAVIMDMTGVNRIDASGLQGLRDFKEQCESYSGQNPSTRPIVPKGEEDSSVSIGREQFEMLFVTTNIGLIEKLKKSSLLRSRSINNIQKEEIGISSADCYHTIGSALSTLLTKL</sequence>
<dbReference type="OMA" id="LYWIFGT"/>
<evidence type="ECO:0000313" key="7">
    <source>
        <dbReference type="EMBL" id="KXN69125.1"/>
    </source>
</evidence>
<dbReference type="InterPro" id="IPR036513">
    <property type="entry name" value="STAS_dom_sf"/>
</dbReference>
<feature type="transmembrane region" description="Helical" evidence="5">
    <location>
        <begin position="137"/>
        <end position="161"/>
    </location>
</feature>
<dbReference type="GO" id="GO:0016020">
    <property type="term" value="C:membrane"/>
    <property type="evidence" value="ECO:0007669"/>
    <property type="project" value="UniProtKB-SubCell"/>
</dbReference>
<keyword evidence="4 5" id="KW-0472">Membrane</keyword>
<evidence type="ECO:0000256" key="5">
    <source>
        <dbReference type="SAM" id="Phobius"/>
    </source>
</evidence>
<feature type="transmembrane region" description="Helical" evidence="5">
    <location>
        <begin position="214"/>
        <end position="235"/>
    </location>
</feature>
<dbReference type="PROSITE" id="PS50801">
    <property type="entry name" value="STAS"/>
    <property type="match status" value="1"/>
</dbReference>
<feature type="transmembrane region" description="Helical" evidence="5">
    <location>
        <begin position="86"/>
        <end position="103"/>
    </location>
</feature>
<feature type="transmembrane region" description="Helical" evidence="5">
    <location>
        <begin position="54"/>
        <end position="74"/>
    </location>
</feature>
<dbReference type="InterPro" id="IPR002645">
    <property type="entry name" value="STAS_dom"/>
</dbReference>